<dbReference type="VEuPathDB" id="FungiDB:BD410DRAFT_400312"/>
<evidence type="ECO:0000256" key="1">
    <source>
        <dbReference type="ARBA" id="ARBA00022490"/>
    </source>
</evidence>
<dbReference type="GO" id="GO:0003746">
    <property type="term" value="F:translation elongation factor activity"/>
    <property type="evidence" value="ECO:0007669"/>
    <property type="project" value="UniProtKB-KW"/>
</dbReference>
<dbReference type="GO" id="GO:0003924">
    <property type="term" value="F:GTPase activity"/>
    <property type="evidence" value="ECO:0007669"/>
    <property type="project" value="TreeGrafter"/>
</dbReference>
<dbReference type="Gene3D" id="3.40.50.300">
    <property type="entry name" value="P-loop containing nucleotide triphosphate hydrolases"/>
    <property type="match status" value="1"/>
</dbReference>
<accession>A0A4Y7PXC3</accession>
<evidence type="ECO:0000256" key="3">
    <source>
        <dbReference type="ARBA" id="ARBA00022917"/>
    </source>
</evidence>
<dbReference type="EMBL" id="ML170194">
    <property type="protein sequence ID" value="TDL19668.1"/>
    <property type="molecule type" value="Genomic_DNA"/>
</dbReference>
<dbReference type="PANTHER" id="PTHR42908:SF10">
    <property type="entry name" value="EUKARYOTIC TRANSLATION ELONGATION FACTOR 2"/>
    <property type="match status" value="1"/>
</dbReference>
<gene>
    <name evidence="4" type="ORF">BD410DRAFT_400312</name>
</gene>
<keyword evidence="1" id="KW-0963">Cytoplasm</keyword>
<dbReference type="STRING" id="50990.A0A4Y7PXC3"/>
<evidence type="ECO:0000313" key="4">
    <source>
        <dbReference type="EMBL" id="TDL19668.1"/>
    </source>
</evidence>
<reference evidence="4 5" key="1">
    <citation type="submission" date="2018-06" db="EMBL/GenBank/DDBJ databases">
        <title>A transcriptomic atlas of mushroom development highlights an independent origin of complex multicellularity.</title>
        <authorList>
            <consortium name="DOE Joint Genome Institute"/>
            <person name="Krizsan K."/>
            <person name="Almasi E."/>
            <person name="Merenyi Z."/>
            <person name="Sahu N."/>
            <person name="Viragh M."/>
            <person name="Koszo T."/>
            <person name="Mondo S."/>
            <person name="Kiss B."/>
            <person name="Balint B."/>
            <person name="Kues U."/>
            <person name="Barry K."/>
            <person name="Hegedus J.C."/>
            <person name="Henrissat B."/>
            <person name="Johnson J."/>
            <person name="Lipzen A."/>
            <person name="Ohm R."/>
            <person name="Nagy I."/>
            <person name="Pangilinan J."/>
            <person name="Yan J."/>
            <person name="Xiong Y."/>
            <person name="Grigoriev I.V."/>
            <person name="Hibbett D.S."/>
            <person name="Nagy L.G."/>
        </authorList>
    </citation>
    <scope>NUCLEOTIDE SEQUENCE [LARGE SCALE GENOMIC DNA]</scope>
    <source>
        <strain evidence="4 5">SZMC22713</strain>
    </source>
</reference>
<keyword evidence="5" id="KW-1185">Reference proteome</keyword>
<dbReference type="SUPFAM" id="SSF52540">
    <property type="entry name" value="P-loop containing nucleoside triphosphate hydrolases"/>
    <property type="match status" value="1"/>
</dbReference>
<name>A0A4Y7PXC3_9AGAM</name>
<protein>
    <submittedName>
        <fullName evidence="4">Uncharacterized protein</fullName>
    </submittedName>
</protein>
<dbReference type="AlphaFoldDB" id="A0A4Y7PXC3"/>
<organism evidence="4 5">
    <name type="scientific">Rickenella mellea</name>
    <dbReference type="NCBI Taxonomy" id="50990"/>
    <lineage>
        <taxon>Eukaryota</taxon>
        <taxon>Fungi</taxon>
        <taxon>Dikarya</taxon>
        <taxon>Basidiomycota</taxon>
        <taxon>Agaricomycotina</taxon>
        <taxon>Agaricomycetes</taxon>
        <taxon>Hymenochaetales</taxon>
        <taxon>Rickenellaceae</taxon>
        <taxon>Rickenella</taxon>
    </lineage>
</organism>
<keyword evidence="2" id="KW-0251">Elongation factor</keyword>
<keyword evidence="3" id="KW-0648">Protein biosynthesis</keyword>
<evidence type="ECO:0000256" key="2">
    <source>
        <dbReference type="ARBA" id="ARBA00022768"/>
    </source>
</evidence>
<proteinExistence type="predicted"/>
<evidence type="ECO:0000313" key="5">
    <source>
        <dbReference type="Proteomes" id="UP000294933"/>
    </source>
</evidence>
<sequence>MMVYKDEVLSIKQQTDGECDRMSDACIFSAEVAAALCFTGGAPMVVDCVVGICVQTETVFRQTLVAKIKSVLMVKRLIERVSKEVFVLRGQGRPCASFAHVANCKTYNAAKARTTRYVLEPLRESLRFASASMQLTVLPSPQSRLSWPGI</sequence>
<dbReference type="GO" id="GO:0005829">
    <property type="term" value="C:cytosol"/>
    <property type="evidence" value="ECO:0007669"/>
    <property type="project" value="TreeGrafter"/>
</dbReference>
<dbReference type="PANTHER" id="PTHR42908">
    <property type="entry name" value="TRANSLATION ELONGATION FACTOR-RELATED"/>
    <property type="match status" value="1"/>
</dbReference>
<dbReference type="Proteomes" id="UP000294933">
    <property type="component" value="Unassembled WGS sequence"/>
</dbReference>
<dbReference type="OrthoDB" id="3059295at2759"/>
<dbReference type="InterPro" id="IPR027417">
    <property type="entry name" value="P-loop_NTPase"/>
</dbReference>
<dbReference type="GO" id="GO:1990904">
    <property type="term" value="C:ribonucleoprotein complex"/>
    <property type="evidence" value="ECO:0007669"/>
    <property type="project" value="TreeGrafter"/>
</dbReference>
<dbReference type="GO" id="GO:0043022">
    <property type="term" value="F:ribosome binding"/>
    <property type="evidence" value="ECO:0007669"/>
    <property type="project" value="TreeGrafter"/>
</dbReference>